<dbReference type="InterPro" id="IPR008979">
    <property type="entry name" value="Galactose-bd-like_sf"/>
</dbReference>
<dbReference type="SUPFAM" id="SSF51445">
    <property type="entry name" value="(Trans)glycosidases"/>
    <property type="match status" value="1"/>
</dbReference>
<name>A0AB40AYD1_DIOCR</name>
<dbReference type="InterPro" id="IPR001944">
    <property type="entry name" value="Glycoside_Hdrlase_35"/>
</dbReference>
<dbReference type="EC" id="3.2.1.23" evidence="4 11"/>
<keyword evidence="6" id="KW-0964">Secreted</keyword>
<reference evidence="18" key="1">
    <citation type="submission" date="2025-08" db="UniProtKB">
        <authorList>
            <consortium name="RefSeq"/>
        </authorList>
    </citation>
    <scope>IDENTIFICATION</scope>
</reference>
<dbReference type="SUPFAM" id="SSF49785">
    <property type="entry name" value="Galactose-binding domain-like"/>
    <property type="match status" value="2"/>
</dbReference>
<evidence type="ECO:0000259" key="15">
    <source>
        <dbReference type="Pfam" id="PF17834"/>
    </source>
</evidence>
<dbReference type="InterPro" id="IPR031330">
    <property type="entry name" value="Gly_Hdrlase_35_cat"/>
</dbReference>
<keyword evidence="8 11" id="KW-0378">Hydrolase</keyword>
<feature type="signal peptide" evidence="13">
    <location>
        <begin position="1"/>
        <end position="20"/>
    </location>
</feature>
<proteinExistence type="inferred from homology"/>
<evidence type="ECO:0000259" key="14">
    <source>
        <dbReference type="Pfam" id="PF01301"/>
    </source>
</evidence>
<evidence type="ECO:0000256" key="7">
    <source>
        <dbReference type="ARBA" id="ARBA00022729"/>
    </source>
</evidence>
<evidence type="ECO:0000256" key="4">
    <source>
        <dbReference type="ARBA" id="ARBA00012756"/>
    </source>
</evidence>
<evidence type="ECO:0000256" key="13">
    <source>
        <dbReference type="SAM" id="SignalP"/>
    </source>
</evidence>
<evidence type="ECO:0000256" key="10">
    <source>
        <dbReference type="ARBA" id="ARBA00023295"/>
    </source>
</evidence>
<keyword evidence="5" id="KW-0052">Apoplast</keyword>
<dbReference type="InterPro" id="IPR019801">
    <property type="entry name" value="Glyco_hydro_35_CS"/>
</dbReference>
<evidence type="ECO:0000256" key="11">
    <source>
        <dbReference type="RuleBase" id="RU000675"/>
    </source>
</evidence>
<protein>
    <recommendedName>
        <fullName evidence="4 11">Beta-galactosidase</fullName>
        <ecNumber evidence="4 11">3.2.1.23</ecNumber>
    </recommendedName>
</protein>
<dbReference type="Pfam" id="PF01301">
    <property type="entry name" value="Glyco_hydro_35"/>
    <property type="match status" value="1"/>
</dbReference>
<dbReference type="InterPro" id="IPR041392">
    <property type="entry name" value="GHD"/>
</dbReference>
<dbReference type="GO" id="GO:0005975">
    <property type="term" value="P:carbohydrate metabolic process"/>
    <property type="evidence" value="ECO:0007669"/>
    <property type="project" value="InterPro"/>
</dbReference>
<dbReference type="InterPro" id="IPR017853">
    <property type="entry name" value="GH"/>
</dbReference>
<dbReference type="GO" id="GO:0048046">
    <property type="term" value="C:apoplast"/>
    <property type="evidence" value="ECO:0007669"/>
    <property type="project" value="UniProtKB-SubCell"/>
</dbReference>
<gene>
    <name evidence="18" type="primary">LOC120255814</name>
</gene>
<evidence type="ECO:0000256" key="12">
    <source>
        <dbReference type="RuleBase" id="RU003679"/>
    </source>
</evidence>
<evidence type="ECO:0000313" key="17">
    <source>
        <dbReference type="Proteomes" id="UP001515500"/>
    </source>
</evidence>
<keyword evidence="9" id="KW-0325">Glycoprotein</keyword>
<evidence type="ECO:0000256" key="1">
    <source>
        <dbReference type="ARBA" id="ARBA00001412"/>
    </source>
</evidence>
<dbReference type="FunFam" id="2.60.120.260:FF:000050">
    <property type="entry name" value="Beta-galactosidase"/>
    <property type="match status" value="1"/>
</dbReference>
<evidence type="ECO:0000256" key="6">
    <source>
        <dbReference type="ARBA" id="ARBA00022525"/>
    </source>
</evidence>
<dbReference type="GeneID" id="120255814"/>
<dbReference type="Gene3D" id="3.20.20.80">
    <property type="entry name" value="Glycosidases"/>
    <property type="match status" value="1"/>
</dbReference>
<keyword evidence="17" id="KW-1185">Reference proteome</keyword>
<accession>A0AB40AYD1</accession>
<evidence type="ECO:0000256" key="9">
    <source>
        <dbReference type="ARBA" id="ARBA00023180"/>
    </source>
</evidence>
<evidence type="ECO:0000256" key="8">
    <source>
        <dbReference type="ARBA" id="ARBA00022801"/>
    </source>
</evidence>
<dbReference type="GO" id="GO:0004565">
    <property type="term" value="F:beta-galactosidase activity"/>
    <property type="evidence" value="ECO:0007669"/>
    <property type="project" value="UniProtKB-EC"/>
</dbReference>
<dbReference type="Pfam" id="PF17834">
    <property type="entry name" value="GHD"/>
    <property type="match status" value="1"/>
</dbReference>
<evidence type="ECO:0000256" key="2">
    <source>
        <dbReference type="ARBA" id="ARBA00004271"/>
    </source>
</evidence>
<keyword evidence="10 11" id="KW-0326">Glycosidase</keyword>
<dbReference type="Gene3D" id="2.60.120.260">
    <property type="entry name" value="Galactose-binding domain-like"/>
    <property type="match status" value="1"/>
</dbReference>
<evidence type="ECO:0000256" key="3">
    <source>
        <dbReference type="ARBA" id="ARBA00009809"/>
    </source>
</evidence>
<dbReference type="Pfam" id="PF21467">
    <property type="entry name" value="BetaGal_gal-bd"/>
    <property type="match status" value="1"/>
</dbReference>
<keyword evidence="7 13" id="KW-0732">Signal</keyword>
<dbReference type="PROSITE" id="PS01182">
    <property type="entry name" value="GLYCOSYL_HYDROL_F35"/>
    <property type="match status" value="1"/>
</dbReference>
<dbReference type="Proteomes" id="UP001515500">
    <property type="component" value="Unplaced"/>
</dbReference>
<dbReference type="AlphaFoldDB" id="A0AB40AYD1"/>
<feature type="domain" description="Beta-galactosidase galactose-binding" evidence="16">
    <location>
        <begin position="612"/>
        <end position="678"/>
    </location>
</feature>
<evidence type="ECO:0000256" key="5">
    <source>
        <dbReference type="ARBA" id="ARBA00022523"/>
    </source>
</evidence>
<comment type="catalytic activity">
    <reaction evidence="1 11">
        <text>Hydrolysis of terminal non-reducing beta-D-galactose residues in beta-D-galactosides.</text>
        <dbReference type="EC" id="3.2.1.23"/>
    </reaction>
</comment>
<evidence type="ECO:0000313" key="18">
    <source>
        <dbReference type="RefSeq" id="XP_039119519.1"/>
    </source>
</evidence>
<evidence type="ECO:0000259" key="16">
    <source>
        <dbReference type="Pfam" id="PF21467"/>
    </source>
</evidence>
<comment type="subcellular location">
    <subcellularLocation>
        <location evidence="2">Secreted</location>
        <location evidence="2">Extracellular space</location>
        <location evidence="2">Apoplast</location>
    </subcellularLocation>
</comment>
<organism evidence="17 18">
    <name type="scientific">Dioscorea cayennensis subsp. rotundata</name>
    <name type="common">White Guinea yam</name>
    <name type="synonym">Dioscorea rotundata</name>
    <dbReference type="NCBI Taxonomy" id="55577"/>
    <lineage>
        <taxon>Eukaryota</taxon>
        <taxon>Viridiplantae</taxon>
        <taxon>Streptophyta</taxon>
        <taxon>Embryophyta</taxon>
        <taxon>Tracheophyta</taxon>
        <taxon>Spermatophyta</taxon>
        <taxon>Magnoliopsida</taxon>
        <taxon>Liliopsida</taxon>
        <taxon>Dioscoreales</taxon>
        <taxon>Dioscoreaceae</taxon>
        <taxon>Dioscorea</taxon>
    </lineage>
</organism>
<dbReference type="RefSeq" id="XP_039119519.1">
    <property type="nucleotide sequence ID" value="XM_039263585.1"/>
</dbReference>
<comment type="similarity">
    <text evidence="3 12">Belongs to the glycosyl hydrolase 35 family.</text>
</comment>
<dbReference type="FunFam" id="3.20.20.80:FF:000098">
    <property type="entry name" value="Beta-galactosidase"/>
    <property type="match status" value="1"/>
</dbReference>
<feature type="domain" description="Glycoside hydrolase 35 catalytic" evidence="14">
    <location>
        <begin position="29"/>
        <end position="340"/>
    </location>
</feature>
<dbReference type="PANTHER" id="PTHR23421">
    <property type="entry name" value="BETA-GALACTOSIDASE RELATED"/>
    <property type="match status" value="1"/>
</dbReference>
<feature type="chain" id="PRO_5044325364" description="Beta-galactosidase" evidence="13">
    <location>
        <begin position="21"/>
        <end position="703"/>
    </location>
</feature>
<sequence length="703" mass="79314">MKVMKMVTVVMLFMVVVVMAGDVTYDGRSLIINGSRRMLFSGSIHYPRSTPEMWPYLISQAKDGGLDVIQTYVFWNVHEPIQGQFNFQGRYDLVRFIKEIRDQGLYVSLRIGPFIESEWKYGGFPFWLHDIPGIVFRSDNEPFKFQMQKFVSMIVNMMKSEELYASQGGPIILSQIENEYQNVEGAFHEKGPPYVKWAASMATSLNTGVPWIMCKQDDAPDPLINTCNGLRCGETFVGPNRPYKPALWTENWVSLYQVFGEEPYKRSAQDIAFHVALFIAKMNGSFVNYYMVYLLLSWGTNFGRFASAYVITSYYDEAPLDEYGLIRQPKWGHLKDLHAAVKQSSEALLSGKPTSFSLGQAQQAYVFQANSEICAAFLMNNDSKQASVVFQNGNMSCREKSISILPDCRNVVFNTATVKVQVGMRSSRVILHLNDVQNWGAFADGVSDITDASFTQQSLLEQLNVTKDETDYLWYTTSYNFASDDDQLVLWVNSTAHVLHAFVNDEFVGSQHGSHKSPGVTFEKPVSLKNGKNDISLLSVMVGSPDSGAYLERRVLGLRQVKIRGIKSVRDLSNQVWGYKIGLQGESTEIYTKEGSEKVEWKSIDIFAHQRLIWYKTTFDAPSGKDPVAVNLGSMGKGEVWINGENIGRYWISFQTPNGHPSQTLYHIPRSFLKPLGNLLVLFEEEVGNPTEITLETISVANA</sequence>
<dbReference type="PRINTS" id="PR00742">
    <property type="entry name" value="GLHYDRLASE35"/>
</dbReference>
<dbReference type="InterPro" id="IPR048913">
    <property type="entry name" value="BetaGal_gal-bd"/>
</dbReference>
<feature type="domain" description="Beta-galactosidase beta-sandwich" evidence="15">
    <location>
        <begin position="363"/>
        <end position="418"/>
    </location>
</feature>